<reference evidence="2" key="1">
    <citation type="submission" date="2022-06" db="EMBL/GenBank/DDBJ databases">
        <title>Sequencing the genomes of 1000 actinobacteria strains.</title>
        <authorList>
            <person name="Klenk H.-P."/>
        </authorList>
    </citation>
    <scope>NUCLEOTIDE SEQUENCE</scope>
    <source>
        <strain evidence="2">DSM 46694</strain>
    </source>
</reference>
<comment type="caution">
    <text evidence="2">The sequence shown here is derived from an EMBL/GenBank/DDBJ whole genome shotgun (WGS) entry which is preliminary data.</text>
</comment>
<name>A0A9X2GQJ4_9ACTN</name>
<dbReference type="Proteomes" id="UP001139648">
    <property type="component" value="Unassembled WGS sequence"/>
</dbReference>
<protein>
    <submittedName>
        <fullName evidence="2">[acyl-carrier-protein] S-malonyltransferase</fullName>
        <ecNumber evidence="2">2.3.1.39</ecNumber>
    </submittedName>
</protein>
<dbReference type="InterPro" id="IPR055582">
    <property type="entry name" value="DUF7158"/>
</dbReference>
<evidence type="ECO:0000313" key="3">
    <source>
        <dbReference type="Proteomes" id="UP001139648"/>
    </source>
</evidence>
<dbReference type="EMBL" id="JAMZEB010000002">
    <property type="protein sequence ID" value="MCP2362075.1"/>
    <property type="molecule type" value="Genomic_DNA"/>
</dbReference>
<feature type="region of interest" description="Disordered" evidence="1">
    <location>
        <begin position="255"/>
        <end position="274"/>
    </location>
</feature>
<gene>
    <name evidence="2" type="ORF">HD597_009095</name>
</gene>
<dbReference type="AlphaFoldDB" id="A0A9X2GQJ4"/>
<keyword evidence="2" id="KW-0012">Acyltransferase</keyword>
<evidence type="ECO:0000313" key="2">
    <source>
        <dbReference type="EMBL" id="MCP2362075.1"/>
    </source>
</evidence>
<feature type="compositionally biased region" description="Basic and acidic residues" evidence="1">
    <location>
        <begin position="301"/>
        <end position="314"/>
    </location>
</feature>
<dbReference type="Pfam" id="PF23716">
    <property type="entry name" value="DUF7158"/>
    <property type="match status" value="1"/>
</dbReference>
<sequence>MTETPTRTGERIERPVANSATPTAPPPSGTIGSATGRRAAPEQPPTEAIGWVADRPVPRERLDQRLADLRNGPLSSTLPKPGTSEDRQLTRWLTQVILTECLCERAAADLGLRPPGSETLPPRPRPAPALGAAIPENPFLDPVSAVELGSINAAAYNGNPWVRAVFEHVTAAVTIPPEWRPRPVPEPEPRHLVRHRLFTDLAQAQEAGPADLEPLGAVTLASLPAAIADALRHRPDGTPAGPVEDALGWHVAIAVPEPTPPDRKPSGQEHDLLRAAQRKAFARWLDDLRAKKVRLMPGLEHPGDPRQPDNHHKH</sequence>
<accession>A0A9X2GQJ4</accession>
<feature type="compositionally biased region" description="Basic and acidic residues" evidence="1">
    <location>
        <begin position="56"/>
        <end position="68"/>
    </location>
</feature>
<dbReference type="GO" id="GO:0004314">
    <property type="term" value="F:[acyl-carrier-protein] S-malonyltransferase activity"/>
    <property type="evidence" value="ECO:0007669"/>
    <property type="project" value="UniProtKB-EC"/>
</dbReference>
<dbReference type="RefSeq" id="WP_253752465.1">
    <property type="nucleotide sequence ID" value="NZ_BAABKA010000027.1"/>
</dbReference>
<feature type="region of interest" description="Disordered" evidence="1">
    <location>
        <begin position="295"/>
        <end position="314"/>
    </location>
</feature>
<feature type="region of interest" description="Disordered" evidence="1">
    <location>
        <begin position="1"/>
        <end position="86"/>
    </location>
</feature>
<dbReference type="EC" id="2.3.1.39" evidence="2"/>
<proteinExistence type="predicted"/>
<keyword evidence="2" id="KW-0808">Transferase</keyword>
<keyword evidence="3" id="KW-1185">Reference proteome</keyword>
<evidence type="ECO:0000256" key="1">
    <source>
        <dbReference type="SAM" id="MobiDB-lite"/>
    </source>
</evidence>
<feature type="compositionally biased region" description="Basic and acidic residues" evidence="1">
    <location>
        <begin position="260"/>
        <end position="273"/>
    </location>
</feature>
<organism evidence="2 3">
    <name type="scientific">Nonomuraea thailandensis</name>
    <dbReference type="NCBI Taxonomy" id="1188745"/>
    <lineage>
        <taxon>Bacteria</taxon>
        <taxon>Bacillati</taxon>
        <taxon>Actinomycetota</taxon>
        <taxon>Actinomycetes</taxon>
        <taxon>Streptosporangiales</taxon>
        <taxon>Streptosporangiaceae</taxon>
        <taxon>Nonomuraea</taxon>
    </lineage>
</organism>